<evidence type="ECO:0000313" key="5">
    <source>
        <dbReference type="Proteomes" id="UP001185863"/>
    </source>
</evidence>
<gene>
    <name evidence="4" type="ORF">R4315_28535</name>
</gene>
<dbReference type="InterPro" id="IPR036388">
    <property type="entry name" value="WH-like_DNA-bd_sf"/>
</dbReference>
<dbReference type="InterPro" id="IPR018309">
    <property type="entry name" value="Tscrpt_reg_PadR_C"/>
</dbReference>
<reference evidence="4" key="1">
    <citation type="submission" date="2023-10" db="EMBL/GenBank/DDBJ databases">
        <title>Development of a sustainable strategy for remediation of hydrocarbon-contaminated territories based on the waste exchange concept.</title>
        <authorList>
            <person name="Krivoruchko A."/>
        </authorList>
    </citation>
    <scope>NUCLEOTIDE SEQUENCE</scope>
    <source>
        <strain evidence="4">IEGM 68</strain>
    </source>
</reference>
<evidence type="ECO:0000256" key="1">
    <source>
        <dbReference type="SAM" id="Coils"/>
    </source>
</evidence>
<dbReference type="InterPro" id="IPR005149">
    <property type="entry name" value="Tscrpt_reg_PadR_N"/>
</dbReference>
<evidence type="ECO:0000313" key="4">
    <source>
        <dbReference type="EMBL" id="MDV7268469.1"/>
    </source>
</evidence>
<protein>
    <submittedName>
        <fullName evidence="4">PadR family transcriptional regulator</fullName>
    </submittedName>
</protein>
<dbReference type="AlphaFoldDB" id="A0AAE4V6C1"/>
<feature type="domain" description="Transcription regulator PadR C-terminal" evidence="3">
    <location>
        <begin position="92"/>
        <end position="179"/>
    </location>
</feature>
<comment type="caution">
    <text evidence="4">The sequence shown here is derived from an EMBL/GenBank/DDBJ whole genome shotgun (WGS) entry which is preliminary data.</text>
</comment>
<sequence length="191" mass="20965">MALRHAVLAALIDESASGYQLTKIFDLSVANYWYASPQQLYAELTRLEEGGLISGHAVVQEKRPTKRVFTITDSGREALRHFIDVASKPTFIRDDLLVKVHAAEVGDLSALIEDLTERASHAEAKANHFEGLLALLRGAQTEDDFLADSPRIGPYLTGLRGISFERENAAWCRRTADVLASRLQSTIAAGS</sequence>
<dbReference type="PANTHER" id="PTHR43252:SF4">
    <property type="entry name" value="TRANSCRIPTIONAL REGULATORY PROTEIN"/>
    <property type="match status" value="1"/>
</dbReference>
<organism evidence="4 5">
    <name type="scientific">Rhodococcus oxybenzonivorans</name>
    <dbReference type="NCBI Taxonomy" id="1990687"/>
    <lineage>
        <taxon>Bacteria</taxon>
        <taxon>Bacillati</taxon>
        <taxon>Actinomycetota</taxon>
        <taxon>Actinomycetes</taxon>
        <taxon>Mycobacteriales</taxon>
        <taxon>Nocardiaceae</taxon>
        <taxon>Rhodococcus</taxon>
    </lineage>
</organism>
<dbReference type="RefSeq" id="WP_317746850.1">
    <property type="nucleotide sequence ID" value="NZ_JAWLUP010000163.1"/>
</dbReference>
<accession>A0AAE4V6C1</accession>
<feature type="coiled-coil region" evidence="1">
    <location>
        <begin position="105"/>
        <end position="132"/>
    </location>
</feature>
<dbReference type="Proteomes" id="UP001185863">
    <property type="component" value="Unassembled WGS sequence"/>
</dbReference>
<dbReference type="Gene3D" id="1.10.10.10">
    <property type="entry name" value="Winged helix-like DNA-binding domain superfamily/Winged helix DNA-binding domain"/>
    <property type="match status" value="1"/>
</dbReference>
<dbReference type="Pfam" id="PF10400">
    <property type="entry name" value="Vir_act_alpha_C"/>
    <property type="match status" value="1"/>
</dbReference>
<feature type="domain" description="Transcription regulator PadR N-terminal" evidence="2">
    <location>
        <begin position="7"/>
        <end position="80"/>
    </location>
</feature>
<evidence type="ECO:0000259" key="2">
    <source>
        <dbReference type="Pfam" id="PF03551"/>
    </source>
</evidence>
<dbReference type="EMBL" id="JAWLUP010000163">
    <property type="protein sequence ID" value="MDV7268469.1"/>
    <property type="molecule type" value="Genomic_DNA"/>
</dbReference>
<evidence type="ECO:0000259" key="3">
    <source>
        <dbReference type="Pfam" id="PF10400"/>
    </source>
</evidence>
<name>A0AAE4V6C1_9NOCA</name>
<keyword evidence="1" id="KW-0175">Coiled coil</keyword>
<dbReference type="Gene3D" id="6.10.140.190">
    <property type="match status" value="1"/>
</dbReference>
<dbReference type="SUPFAM" id="SSF46785">
    <property type="entry name" value="Winged helix' DNA-binding domain"/>
    <property type="match status" value="1"/>
</dbReference>
<dbReference type="PANTHER" id="PTHR43252">
    <property type="entry name" value="TRANSCRIPTIONAL REGULATOR YQJI"/>
    <property type="match status" value="1"/>
</dbReference>
<dbReference type="Pfam" id="PF03551">
    <property type="entry name" value="PadR"/>
    <property type="match status" value="1"/>
</dbReference>
<proteinExistence type="predicted"/>
<dbReference type="InterPro" id="IPR036390">
    <property type="entry name" value="WH_DNA-bd_sf"/>
</dbReference>